<evidence type="ECO:0008006" key="5">
    <source>
        <dbReference type="Google" id="ProtNLM"/>
    </source>
</evidence>
<comment type="caution">
    <text evidence="3">The sequence shown here is derived from an EMBL/GenBank/DDBJ whole genome shotgun (WGS) entry which is preliminary data.</text>
</comment>
<organism evidence="3 4">
    <name type="scientific">Candidatus Staskawiczbacteria bacterium RIFCSPHIGHO2_02_FULL_33_16</name>
    <dbReference type="NCBI Taxonomy" id="1802204"/>
    <lineage>
        <taxon>Bacteria</taxon>
        <taxon>Candidatus Staskawicziibacteriota</taxon>
    </lineage>
</organism>
<dbReference type="EMBL" id="MHOQ01000024">
    <property type="protein sequence ID" value="OGZ66637.1"/>
    <property type="molecule type" value="Genomic_DNA"/>
</dbReference>
<dbReference type="GO" id="GO:0016757">
    <property type="term" value="F:glycosyltransferase activity"/>
    <property type="evidence" value="ECO:0007669"/>
    <property type="project" value="InterPro"/>
</dbReference>
<dbReference type="Proteomes" id="UP000179183">
    <property type="component" value="Unassembled WGS sequence"/>
</dbReference>
<name>A0A1G2HW01_9BACT</name>
<sequence length="401" mass="46809">MKVGIFVYFIPIGKSGGVQRYAEQLTFALGKYSDLEVVVFCAPQNKELFLQYATNKVSIVVLPKRCKYLRALTNNRYIRKSPFFSELAKKIFYNRYSSRIMDWLGDYKHMIEKKVDVIHFPYQVLDRYDFNIPTLITLHDLQQKYFPEFFTKDEIQERDIHFKKSAELASRVIVSFEHVKKDIVHFYGISPGKIDVCNLGYDARPGADTGKFPQILKKYNIPQEYLFYSALTWKHKNHIGLIRALKLLHNTYNKKIHLVCTGAKSDFYSKIRLEIEKLGLEEYITFTGFVSEEELQILLKKAKLVVIPTLYEAGSYPLMEAMIHGAPVICSNVTSLPEQIGDQRFIFDPHNTAQMADKMYQMITDEALRAENIENSKQQIKKLEWRNRIINFTNSYQKALN</sequence>
<dbReference type="InterPro" id="IPR001296">
    <property type="entry name" value="Glyco_trans_1"/>
</dbReference>
<proteinExistence type="predicted"/>
<accession>A0A1G2HW01</accession>
<evidence type="ECO:0000313" key="3">
    <source>
        <dbReference type="EMBL" id="OGZ66637.1"/>
    </source>
</evidence>
<dbReference type="PANTHER" id="PTHR46401">
    <property type="entry name" value="GLYCOSYLTRANSFERASE WBBK-RELATED"/>
    <property type="match status" value="1"/>
</dbReference>
<dbReference type="AlphaFoldDB" id="A0A1G2HW01"/>
<reference evidence="3 4" key="1">
    <citation type="journal article" date="2016" name="Nat. Commun.">
        <title>Thousands of microbial genomes shed light on interconnected biogeochemical processes in an aquifer system.</title>
        <authorList>
            <person name="Anantharaman K."/>
            <person name="Brown C.T."/>
            <person name="Hug L.A."/>
            <person name="Sharon I."/>
            <person name="Castelle C.J."/>
            <person name="Probst A.J."/>
            <person name="Thomas B.C."/>
            <person name="Singh A."/>
            <person name="Wilkins M.J."/>
            <person name="Karaoz U."/>
            <person name="Brodie E.L."/>
            <person name="Williams K.H."/>
            <person name="Hubbard S.S."/>
            <person name="Banfield J.F."/>
        </authorList>
    </citation>
    <scope>NUCLEOTIDE SEQUENCE [LARGE SCALE GENOMIC DNA]</scope>
</reference>
<feature type="domain" description="Glycosyltransferase subfamily 4-like N-terminal" evidence="2">
    <location>
        <begin position="16"/>
        <end position="202"/>
    </location>
</feature>
<evidence type="ECO:0000313" key="4">
    <source>
        <dbReference type="Proteomes" id="UP000179183"/>
    </source>
</evidence>
<dbReference type="Pfam" id="PF00534">
    <property type="entry name" value="Glycos_transf_1"/>
    <property type="match status" value="1"/>
</dbReference>
<dbReference type="SUPFAM" id="SSF53756">
    <property type="entry name" value="UDP-Glycosyltransferase/glycogen phosphorylase"/>
    <property type="match status" value="1"/>
</dbReference>
<gene>
    <name evidence="3" type="ORF">A3D34_00015</name>
</gene>
<dbReference type="PANTHER" id="PTHR46401:SF8">
    <property type="entry name" value="BLL6006 PROTEIN"/>
    <property type="match status" value="1"/>
</dbReference>
<protein>
    <recommendedName>
        <fullName evidence="5">Glycosyl transferase family 1 domain-containing protein</fullName>
    </recommendedName>
</protein>
<dbReference type="InterPro" id="IPR028098">
    <property type="entry name" value="Glyco_trans_4-like_N"/>
</dbReference>
<dbReference type="Gene3D" id="3.40.50.2000">
    <property type="entry name" value="Glycogen Phosphorylase B"/>
    <property type="match status" value="2"/>
</dbReference>
<feature type="domain" description="Glycosyl transferase family 1" evidence="1">
    <location>
        <begin position="214"/>
        <end position="378"/>
    </location>
</feature>
<dbReference type="Pfam" id="PF13439">
    <property type="entry name" value="Glyco_transf_4"/>
    <property type="match status" value="1"/>
</dbReference>
<evidence type="ECO:0000259" key="1">
    <source>
        <dbReference type="Pfam" id="PF00534"/>
    </source>
</evidence>
<evidence type="ECO:0000259" key="2">
    <source>
        <dbReference type="Pfam" id="PF13439"/>
    </source>
</evidence>
<dbReference type="CDD" id="cd03809">
    <property type="entry name" value="GT4_MtfB-like"/>
    <property type="match status" value="1"/>
</dbReference>